<reference evidence="2 3" key="1">
    <citation type="submission" date="2018-06" db="EMBL/GenBank/DDBJ databases">
        <title>Genome analysis of cellulolytic fungus Trichoderma lentiforme CFAM-422.</title>
        <authorList>
            <person name="Steindorff A.S."/>
            <person name="Formighieri E.F."/>
            <person name="Midorikawa G.E.O."/>
            <person name="Tamietti M.S."/>
            <person name="Ramos E.Z."/>
            <person name="Silva A.S."/>
            <person name="Bon E.P.S."/>
            <person name="Mendes T.D."/>
            <person name="Damaso M.C.T."/>
            <person name="Favaro L.C.L."/>
        </authorList>
    </citation>
    <scope>NUCLEOTIDE SEQUENCE [LARGE SCALE GENOMIC DNA]</scope>
    <source>
        <strain evidence="2 3">CFAM-422</strain>
    </source>
</reference>
<gene>
    <name evidence="2" type="ORF">CFAM422_003973</name>
</gene>
<sequence length="142" mass="14673">MPWGKKKKAGVSEAGQTEADADAQALDSKQMRLHHDQGHGRDAGDQGRMAQTAPHGPSRADTSVGEGNIGGYCLSPAPSLPIDSINDLPPVPHPAAKPAGLRLIASPAASHRPTASAMRSMQAGGGKGWAGLQMLIWERIGA</sequence>
<feature type="compositionally biased region" description="Basic and acidic residues" evidence="1">
    <location>
        <begin position="29"/>
        <end position="45"/>
    </location>
</feature>
<name>A0A9P4XIK1_9HYPO</name>
<dbReference type="AlphaFoldDB" id="A0A9P4XIK1"/>
<feature type="region of interest" description="Disordered" evidence="1">
    <location>
        <begin position="1"/>
        <end position="69"/>
    </location>
</feature>
<accession>A0A9P4XIK1</accession>
<evidence type="ECO:0000313" key="2">
    <source>
        <dbReference type="EMBL" id="KAF3073714.1"/>
    </source>
</evidence>
<dbReference type="Proteomes" id="UP000801864">
    <property type="component" value="Unassembled WGS sequence"/>
</dbReference>
<proteinExistence type="predicted"/>
<comment type="caution">
    <text evidence="2">The sequence shown here is derived from an EMBL/GenBank/DDBJ whole genome shotgun (WGS) entry which is preliminary data.</text>
</comment>
<organism evidence="2 3">
    <name type="scientific">Trichoderma lentiforme</name>
    <dbReference type="NCBI Taxonomy" id="1567552"/>
    <lineage>
        <taxon>Eukaryota</taxon>
        <taxon>Fungi</taxon>
        <taxon>Dikarya</taxon>
        <taxon>Ascomycota</taxon>
        <taxon>Pezizomycotina</taxon>
        <taxon>Sordariomycetes</taxon>
        <taxon>Hypocreomycetidae</taxon>
        <taxon>Hypocreales</taxon>
        <taxon>Hypocreaceae</taxon>
        <taxon>Trichoderma</taxon>
    </lineage>
</organism>
<keyword evidence="3" id="KW-1185">Reference proteome</keyword>
<evidence type="ECO:0000256" key="1">
    <source>
        <dbReference type="SAM" id="MobiDB-lite"/>
    </source>
</evidence>
<protein>
    <submittedName>
        <fullName evidence="2">Uncharacterized protein</fullName>
    </submittedName>
</protein>
<dbReference type="EMBL" id="QLNT01000006">
    <property type="protein sequence ID" value="KAF3073714.1"/>
    <property type="molecule type" value="Genomic_DNA"/>
</dbReference>
<evidence type="ECO:0000313" key="3">
    <source>
        <dbReference type="Proteomes" id="UP000801864"/>
    </source>
</evidence>